<gene>
    <name evidence="2" type="ORF">DPMN_077407</name>
</gene>
<sequence>MAVMSSSLKSQRRYTINIRTRQQSDVERLLIKLSGHLDHKIIYRTINDEVEPRGHGTGDTNDYDYTTSKVVRTDRDTDKVYKKLKLECHGGYNHVKGHRQMHDQPPSNHSDTASVSVKENATLASVNDDYDHAEATSNDYDMPDSATADRAASASAKDDEGKYNHITNLPDPTHEESKKVSA</sequence>
<comment type="caution">
    <text evidence="2">The sequence shown here is derived from an EMBL/GenBank/DDBJ whole genome shotgun (WGS) entry which is preliminary data.</text>
</comment>
<dbReference type="EMBL" id="JAIWYP010000015">
    <property type="protein sequence ID" value="KAH3702389.1"/>
    <property type="molecule type" value="Genomic_DNA"/>
</dbReference>
<feature type="compositionally biased region" description="Basic and acidic residues" evidence="1">
    <location>
        <begin position="172"/>
        <end position="182"/>
    </location>
</feature>
<name>A0A9D3YKE8_DREPO</name>
<feature type="compositionally biased region" description="Polar residues" evidence="1">
    <location>
        <begin position="105"/>
        <end position="114"/>
    </location>
</feature>
<protein>
    <submittedName>
        <fullName evidence="2">Uncharacterized protein</fullName>
    </submittedName>
</protein>
<dbReference type="Proteomes" id="UP000828390">
    <property type="component" value="Unassembled WGS sequence"/>
</dbReference>
<feature type="region of interest" description="Disordered" evidence="1">
    <location>
        <begin position="133"/>
        <end position="182"/>
    </location>
</feature>
<reference evidence="2" key="1">
    <citation type="journal article" date="2019" name="bioRxiv">
        <title>The Genome of the Zebra Mussel, Dreissena polymorpha: A Resource for Invasive Species Research.</title>
        <authorList>
            <person name="McCartney M.A."/>
            <person name="Auch B."/>
            <person name="Kono T."/>
            <person name="Mallez S."/>
            <person name="Zhang Y."/>
            <person name="Obille A."/>
            <person name="Becker A."/>
            <person name="Abrahante J.E."/>
            <person name="Garbe J."/>
            <person name="Badalamenti J.P."/>
            <person name="Herman A."/>
            <person name="Mangelson H."/>
            <person name="Liachko I."/>
            <person name="Sullivan S."/>
            <person name="Sone E.D."/>
            <person name="Koren S."/>
            <person name="Silverstein K.A.T."/>
            <person name="Beckman K.B."/>
            <person name="Gohl D.M."/>
        </authorList>
    </citation>
    <scope>NUCLEOTIDE SEQUENCE</scope>
    <source>
        <strain evidence="2">Duluth1</strain>
        <tissue evidence="2">Whole animal</tissue>
    </source>
</reference>
<evidence type="ECO:0000313" key="3">
    <source>
        <dbReference type="Proteomes" id="UP000828390"/>
    </source>
</evidence>
<accession>A0A9D3YKE8</accession>
<organism evidence="2 3">
    <name type="scientific">Dreissena polymorpha</name>
    <name type="common">Zebra mussel</name>
    <name type="synonym">Mytilus polymorpha</name>
    <dbReference type="NCBI Taxonomy" id="45954"/>
    <lineage>
        <taxon>Eukaryota</taxon>
        <taxon>Metazoa</taxon>
        <taxon>Spiralia</taxon>
        <taxon>Lophotrochozoa</taxon>
        <taxon>Mollusca</taxon>
        <taxon>Bivalvia</taxon>
        <taxon>Autobranchia</taxon>
        <taxon>Heteroconchia</taxon>
        <taxon>Euheterodonta</taxon>
        <taxon>Imparidentia</taxon>
        <taxon>Neoheterodontei</taxon>
        <taxon>Myida</taxon>
        <taxon>Dreissenoidea</taxon>
        <taxon>Dreissenidae</taxon>
        <taxon>Dreissena</taxon>
    </lineage>
</organism>
<evidence type="ECO:0000256" key="1">
    <source>
        <dbReference type="SAM" id="MobiDB-lite"/>
    </source>
</evidence>
<proteinExistence type="predicted"/>
<evidence type="ECO:0000313" key="2">
    <source>
        <dbReference type="EMBL" id="KAH3702389.1"/>
    </source>
</evidence>
<keyword evidence="3" id="KW-1185">Reference proteome</keyword>
<dbReference type="AlphaFoldDB" id="A0A9D3YKE8"/>
<feature type="compositionally biased region" description="Low complexity" evidence="1">
    <location>
        <begin position="144"/>
        <end position="155"/>
    </location>
</feature>
<feature type="region of interest" description="Disordered" evidence="1">
    <location>
        <begin position="93"/>
        <end position="114"/>
    </location>
</feature>
<reference evidence="2" key="2">
    <citation type="submission" date="2020-11" db="EMBL/GenBank/DDBJ databases">
        <authorList>
            <person name="McCartney M.A."/>
            <person name="Auch B."/>
            <person name="Kono T."/>
            <person name="Mallez S."/>
            <person name="Becker A."/>
            <person name="Gohl D.M."/>
            <person name="Silverstein K.A.T."/>
            <person name="Koren S."/>
            <person name="Bechman K.B."/>
            <person name="Herman A."/>
            <person name="Abrahante J.E."/>
            <person name="Garbe J."/>
        </authorList>
    </citation>
    <scope>NUCLEOTIDE SEQUENCE</scope>
    <source>
        <strain evidence="2">Duluth1</strain>
        <tissue evidence="2">Whole animal</tissue>
    </source>
</reference>